<sequence length="142" mass="16622">MSSLCRKPKLITSLYAILHTANVISHTCSYERRLEKSRLNQIDPKSRLLQGENIWNVCVIDNIDFKEKTFAYSNIFDLTRNTSHATLRIVFQFLLPKLLSIIVNNNNDNNNNKVLFGKTDFTNELLNNYEKVFYEFLQISKD</sequence>
<reference evidence="1 2" key="1">
    <citation type="submission" date="2015-10" db="EMBL/GenBank/DDBJ databases">
        <title>Genome analyses suggest a sexual origin of heterokaryosis in a supposedly ancient asexual fungus.</title>
        <authorList>
            <person name="Ropars J."/>
            <person name="Sedzielewska K."/>
            <person name="Noel J."/>
            <person name="Charron P."/>
            <person name="Farinelli L."/>
            <person name="Marton T."/>
            <person name="Kruger M."/>
            <person name="Pelin A."/>
            <person name="Brachmann A."/>
            <person name="Corradi N."/>
        </authorList>
    </citation>
    <scope>NUCLEOTIDE SEQUENCE [LARGE SCALE GENOMIC DNA]</scope>
    <source>
        <strain evidence="1 2">A4</strain>
    </source>
</reference>
<protein>
    <submittedName>
        <fullName evidence="1">Uncharacterized protein</fullName>
    </submittedName>
</protein>
<dbReference type="AlphaFoldDB" id="A0A2I1H5R4"/>
<proteinExistence type="predicted"/>
<dbReference type="OrthoDB" id="2441256at2759"/>
<gene>
    <name evidence="1" type="ORF">RhiirA4_472882</name>
</gene>
<accession>A0A2I1H5R4</accession>
<name>A0A2I1H5R4_9GLOM</name>
<dbReference type="EMBL" id="LLXI01001556">
    <property type="protein sequence ID" value="PKY54207.1"/>
    <property type="molecule type" value="Genomic_DNA"/>
</dbReference>
<evidence type="ECO:0000313" key="1">
    <source>
        <dbReference type="EMBL" id="PKY54207.1"/>
    </source>
</evidence>
<keyword evidence="2" id="KW-1185">Reference proteome</keyword>
<comment type="caution">
    <text evidence="1">The sequence shown here is derived from an EMBL/GenBank/DDBJ whole genome shotgun (WGS) entry which is preliminary data.</text>
</comment>
<organism evidence="1 2">
    <name type="scientific">Rhizophagus irregularis</name>
    <dbReference type="NCBI Taxonomy" id="588596"/>
    <lineage>
        <taxon>Eukaryota</taxon>
        <taxon>Fungi</taxon>
        <taxon>Fungi incertae sedis</taxon>
        <taxon>Mucoromycota</taxon>
        <taxon>Glomeromycotina</taxon>
        <taxon>Glomeromycetes</taxon>
        <taxon>Glomerales</taxon>
        <taxon>Glomeraceae</taxon>
        <taxon>Rhizophagus</taxon>
    </lineage>
</organism>
<dbReference type="Proteomes" id="UP000234323">
    <property type="component" value="Unassembled WGS sequence"/>
</dbReference>
<evidence type="ECO:0000313" key="2">
    <source>
        <dbReference type="Proteomes" id="UP000234323"/>
    </source>
</evidence>